<protein>
    <submittedName>
        <fullName evidence="1">Uncharacterized protein</fullName>
    </submittedName>
</protein>
<keyword evidence="2" id="KW-1185">Reference proteome</keyword>
<dbReference type="Proteomes" id="UP000799754">
    <property type="component" value="Unassembled WGS sequence"/>
</dbReference>
<comment type="caution">
    <text evidence="1">The sequence shown here is derived from an EMBL/GenBank/DDBJ whole genome shotgun (WGS) entry which is preliminary data.</text>
</comment>
<accession>A0ACB6RIR0</accession>
<sequence>MLGEDFVSTFATQLKTWRFQLNTSYRTHTCALILRPSRVCDCNDSEMAAPTLTNPSLTAAVCSLEHRAWAALCSSGHDLLPLLSNNPVMIFPGDHILTAVSSPTVHEMLQSAEFHPWSDYKLSHDEVIPLGKDSAMIYYRVEAQRADETFRAICSTSVGDISDLDFRDIARNAPKTAAILAKSMILSVPTRHTRPLLLAVHNIPQTMNYAAAAGGSRGPPRQPPQQRNDPATQAKHTSNGHAQRSRSPRRRSPEGHGQGYQRAKHVTREEHKPNTGAEEELVYVLTLKLTDSLAKPMNSMREQYFPKRLNRTPAHLTLFHALPDSRFAAIDSGLSQLSANTRPFFVSTGKPFRMRLGVGINVGKGYNRMKQVHEDLRSQWMPHLSEQDQGGWKPHWTVMNKVNEEKKVDDAFQAVEKEMLQNVREGQAIGLDLWRYDKGNWIFANEYRFKDA</sequence>
<evidence type="ECO:0000313" key="1">
    <source>
        <dbReference type="EMBL" id="KAF2621572.1"/>
    </source>
</evidence>
<organism evidence="1 2">
    <name type="scientific">Macroventuria anomochaeta</name>
    <dbReference type="NCBI Taxonomy" id="301207"/>
    <lineage>
        <taxon>Eukaryota</taxon>
        <taxon>Fungi</taxon>
        <taxon>Dikarya</taxon>
        <taxon>Ascomycota</taxon>
        <taxon>Pezizomycotina</taxon>
        <taxon>Dothideomycetes</taxon>
        <taxon>Pleosporomycetidae</taxon>
        <taxon>Pleosporales</taxon>
        <taxon>Pleosporineae</taxon>
        <taxon>Didymellaceae</taxon>
        <taxon>Macroventuria</taxon>
    </lineage>
</organism>
<name>A0ACB6RIR0_9PLEO</name>
<evidence type="ECO:0000313" key="2">
    <source>
        <dbReference type="Proteomes" id="UP000799754"/>
    </source>
</evidence>
<reference evidence="1" key="1">
    <citation type="journal article" date="2020" name="Stud. Mycol.">
        <title>101 Dothideomycetes genomes: a test case for predicting lifestyles and emergence of pathogens.</title>
        <authorList>
            <person name="Haridas S."/>
            <person name="Albert R."/>
            <person name="Binder M."/>
            <person name="Bloem J."/>
            <person name="Labutti K."/>
            <person name="Salamov A."/>
            <person name="Andreopoulos B."/>
            <person name="Baker S."/>
            <person name="Barry K."/>
            <person name="Bills G."/>
            <person name="Bluhm B."/>
            <person name="Cannon C."/>
            <person name="Castanera R."/>
            <person name="Culley D."/>
            <person name="Daum C."/>
            <person name="Ezra D."/>
            <person name="Gonzalez J."/>
            <person name="Henrissat B."/>
            <person name="Kuo A."/>
            <person name="Liang C."/>
            <person name="Lipzen A."/>
            <person name="Lutzoni F."/>
            <person name="Magnuson J."/>
            <person name="Mondo S."/>
            <person name="Nolan M."/>
            <person name="Ohm R."/>
            <person name="Pangilinan J."/>
            <person name="Park H.-J."/>
            <person name="Ramirez L."/>
            <person name="Alfaro M."/>
            <person name="Sun H."/>
            <person name="Tritt A."/>
            <person name="Yoshinaga Y."/>
            <person name="Zwiers L.-H."/>
            <person name="Turgeon B."/>
            <person name="Goodwin S."/>
            <person name="Spatafora J."/>
            <person name="Crous P."/>
            <person name="Grigoriev I."/>
        </authorList>
    </citation>
    <scope>NUCLEOTIDE SEQUENCE</scope>
    <source>
        <strain evidence="1">CBS 525.71</strain>
    </source>
</reference>
<gene>
    <name evidence="1" type="ORF">BU25DRAFT_426341</name>
</gene>
<dbReference type="EMBL" id="MU006753">
    <property type="protein sequence ID" value="KAF2621572.1"/>
    <property type="molecule type" value="Genomic_DNA"/>
</dbReference>
<proteinExistence type="predicted"/>